<keyword evidence="10" id="KW-1015">Disulfide bond</keyword>
<keyword evidence="8 16" id="KW-1133">Transmembrane helix</keyword>
<dbReference type="SMART" id="SM01039">
    <property type="entry name" value="BRICHOS"/>
    <property type="match status" value="1"/>
</dbReference>
<dbReference type="GO" id="GO:0048471">
    <property type="term" value="C:perinuclear region of cytoplasm"/>
    <property type="evidence" value="ECO:0007669"/>
    <property type="project" value="Ensembl"/>
</dbReference>
<evidence type="ECO:0000256" key="5">
    <source>
        <dbReference type="ARBA" id="ARBA00022685"/>
    </source>
</evidence>
<proteinExistence type="inferred from homology"/>
<keyword evidence="12" id="KW-0458">Lysosome</keyword>
<keyword evidence="19" id="KW-1185">Reference proteome</keyword>
<comment type="subunit">
    <text evidence="15">Interacts with BACE1. Interacts with APP. Interacts with STMN2.</text>
</comment>
<dbReference type="GO" id="GO:0030182">
    <property type="term" value="P:neuron differentiation"/>
    <property type="evidence" value="ECO:0007669"/>
    <property type="project" value="Ensembl"/>
</dbReference>
<keyword evidence="6 16" id="KW-0812">Transmembrane</keyword>
<comment type="function">
    <text evidence="13">Negative regulator of amyloid-beta peptide production. May inhibit the processing of APP by blocking its access to alpha- and beta-secretase. Binding to the beta-secretase-cleaved APP C-terminal fragment is negligible, suggesting that ITM2C is a poor gamma-secretase cleavage inhibitor. May play a role in TNF-induced cell death and neuronal differentiation.</text>
</comment>
<keyword evidence="11" id="KW-0325">Glycoprotein</keyword>
<evidence type="ECO:0000256" key="14">
    <source>
        <dbReference type="ARBA" id="ARBA00037874"/>
    </source>
</evidence>
<evidence type="ECO:0000256" key="16">
    <source>
        <dbReference type="RuleBase" id="RU367061"/>
    </source>
</evidence>
<evidence type="ECO:0000256" key="15">
    <source>
        <dbReference type="ARBA" id="ARBA00038611"/>
    </source>
</evidence>
<evidence type="ECO:0000256" key="4">
    <source>
        <dbReference type="ARBA" id="ARBA00022553"/>
    </source>
</evidence>
<dbReference type="AlphaFoldDB" id="A0A8D0B235"/>
<keyword evidence="9 16" id="KW-0472">Membrane</keyword>
<evidence type="ECO:0000256" key="3">
    <source>
        <dbReference type="ARBA" id="ARBA00022475"/>
    </source>
</evidence>
<dbReference type="GO" id="GO:0042985">
    <property type="term" value="P:negative regulation of amyloid precursor protein biosynthetic process"/>
    <property type="evidence" value="ECO:0007669"/>
    <property type="project" value="TreeGrafter"/>
</dbReference>
<evidence type="ECO:0000256" key="9">
    <source>
        <dbReference type="ARBA" id="ARBA00023136"/>
    </source>
</evidence>
<dbReference type="PROSITE" id="PS50869">
    <property type="entry name" value="BRICHOS"/>
    <property type="match status" value="1"/>
</dbReference>
<dbReference type="GeneTree" id="ENSGT00950000183115"/>
<evidence type="ECO:0000256" key="13">
    <source>
        <dbReference type="ARBA" id="ARBA00037782"/>
    </source>
</evidence>
<comment type="similarity">
    <text evidence="2 16">Belongs to the ITM2 family.</text>
</comment>
<dbReference type="GO" id="GO:0005886">
    <property type="term" value="C:plasma membrane"/>
    <property type="evidence" value="ECO:0007669"/>
    <property type="project" value="UniProtKB-SubCell"/>
</dbReference>
<reference evidence="18" key="2">
    <citation type="submission" date="2025-09" db="UniProtKB">
        <authorList>
            <consortium name="Ensembl"/>
        </authorList>
    </citation>
    <scope>IDENTIFICATION</scope>
</reference>
<evidence type="ECO:0000256" key="12">
    <source>
        <dbReference type="ARBA" id="ARBA00023228"/>
    </source>
</evidence>
<dbReference type="InterPro" id="IPR040145">
    <property type="entry name" value="ITM2"/>
</dbReference>
<dbReference type="OMA" id="AGNCNHI"/>
<feature type="transmembrane region" description="Helical" evidence="16">
    <location>
        <begin position="56"/>
        <end position="78"/>
    </location>
</feature>
<keyword evidence="4" id="KW-0597">Phosphoprotein</keyword>
<keyword evidence="3 16" id="KW-1003">Cell membrane</keyword>
<dbReference type="Pfam" id="PF04089">
    <property type="entry name" value="BRICHOS"/>
    <property type="match status" value="1"/>
</dbReference>
<dbReference type="PANTHER" id="PTHR10962">
    <property type="entry name" value="INTEGRAL TRANSMEMBRANE PROTEIN 2"/>
    <property type="match status" value="1"/>
</dbReference>
<dbReference type="GO" id="GO:0001540">
    <property type="term" value="F:amyloid-beta binding"/>
    <property type="evidence" value="ECO:0007669"/>
    <property type="project" value="Ensembl"/>
</dbReference>
<comment type="subcellular location">
    <subcellularLocation>
        <location evidence="1">Cell membrane</location>
        <topology evidence="1">Single-pass type II membrane protein</topology>
    </subcellularLocation>
    <subcellularLocation>
        <location evidence="14">Lysosome membrane</location>
        <topology evidence="14">Single-pass type II membrane protein</topology>
    </subcellularLocation>
    <subcellularLocation>
        <location evidence="16">Membrane</location>
        <topology evidence="16">Single-pass type II membrane protein</topology>
    </subcellularLocation>
</comment>
<evidence type="ECO:0000313" key="18">
    <source>
        <dbReference type="Ensembl" id="ENSSMRP00000001805.1"/>
    </source>
</evidence>
<evidence type="ECO:0000256" key="6">
    <source>
        <dbReference type="ARBA" id="ARBA00022692"/>
    </source>
</evidence>
<protein>
    <recommendedName>
        <fullName evidence="16">Integral membrane protein 2</fullName>
    </recommendedName>
</protein>
<feature type="domain" description="BRICHOS" evidence="17">
    <location>
        <begin position="137"/>
        <end position="231"/>
    </location>
</feature>
<evidence type="ECO:0000256" key="8">
    <source>
        <dbReference type="ARBA" id="ARBA00022989"/>
    </source>
</evidence>
<dbReference type="GO" id="GO:0005765">
    <property type="term" value="C:lysosomal membrane"/>
    <property type="evidence" value="ECO:0007669"/>
    <property type="project" value="UniProtKB-SubCell"/>
</dbReference>
<dbReference type="InterPro" id="IPR007084">
    <property type="entry name" value="BRICHOS_dom"/>
</dbReference>
<dbReference type="Gene3D" id="3.30.390.150">
    <property type="match status" value="1"/>
</dbReference>
<evidence type="ECO:0000256" key="10">
    <source>
        <dbReference type="ARBA" id="ARBA00023157"/>
    </source>
</evidence>
<dbReference type="GO" id="GO:0005794">
    <property type="term" value="C:Golgi apparatus"/>
    <property type="evidence" value="ECO:0007669"/>
    <property type="project" value="Ensembl"/>
</dbReference>
<evidence type="ECO:0000256" key="2">
    <source>
        <dbReference type="ARBA" id="ARBA00006794"/>
    </source>
</evidence>
<evidence type="ECO:0000256" key="11">
    <source>
        <dbReference type="ARBA" id="ARBA00023180"/>
    </source>
</evidence>
<dbReference type="PANTHER" id="PTHR10962:SF5">
    <property type="entry name" value="INTEGRAL MEMBRANE PROTEIN 2C"/>
    <property type="match status" value="1"/>
</dbReference>
<keyword evidence="5" id="KW-0165">Cleavage on pair of basic residues</keyword>
<evidence type="ECO:0000256" key="1">
    <source>
        <dbReference type="ARBA" id="ARBA00004401"/>
    </source>
</evidence>
<dbReference type="GO" id="GO:0010977">
    <property type="term" value="P:negative regulation of neuron projection development"/>
    <property type="evidence" value="ECO:0007669"/>
    <property type="project" value="Ensembl"/>
</dbReference>
<reference evidence="18" key="1">
    <citation type="submission" date="2025-08" db="UniProtKB">
        <authorList>
            <consortium name="Ensembl"/>
        </authorList>
    </citation>
    <scope>IDENTIFICATION</scope>
</reference>
<evidence type="ECO:0000259" key="17">
    <source>
        <dbReference type="PROSITE" id="PS50869"/>
    </source>
</evidence>
<dbReference type="GO" id="GO:0070062">
    <property type="term" value="C:extracellular exosome"/>
    <property type="evidence" value="ECO:0007669"/>
    <property type="project" value="TreeGrafter"/>
</dbReference>
<sequence>MVKISFQQPVAGLKSEKEKAVAAGNYGAKSETLLPQDAEAQPLPLLVQNRRPFSRIFYLTMILMSLLLGLVLTSIYIYRYFSVPSVSYAFEDDDFEEEFRCGVVYFGDFNEPLELYESVKIHLEENYERINVPLSDSGESDPADIIHDFHRGLTAYHDVAVDKCYITELNTTIVMTPQSFGELLVNEKKGTDLPQTYIIQEELTVTEQVTDLGQFGTSIYHLCSDKETYWVKRSTTRRYIRRRAAEKCHHIRHFENTFVVDTAICPMF</sequence>
<organism evidence="18 19">
    <name type="scientific">Salvator merianae</name>
    <name type="common">Argentine black and white tegu</name>
    <name type="synonym">Tupinambis merianae</name>
    <dbReference type="NCBI Taxonomy" id="96440"/>
    <lineage>
        <taxon>Eukaryota</taxon>
        <taxon>Metazoa</taxon>
        <taxon>Chordata</taxon>
        <taxon>Craniata</taxon>
        <taxon>Vertebrata</taxon>
        <taxon>Euteleostomi</taxon>
        <taxon>Lepidosauria</taxon>
        <taxon>Squamata</taxon>
        <taxon>Bifurcata</taxon>
        <taxon>Unidentata</taxon>
        <taxon>Episquamata</taxon>
        <taxon>Laterata</taxon>
        <taxon>Teiioidea</taxon>
        <taxon>Teiidae</taxon>
        <taxon>Salvator</taxon>
    </lineage>
</organism>
<dbReference type="Proteomes" id="UP000694421">
    <property type="component" value="Unplaced"/>
</dbReference>
<evidence type="ECO:0000313" key="19">
    <source>
        <dbReference type="Proteomes" id="UP000694421"/>
    </source>
</evidence>
<keyword evidence="7 16" id="KW-0735">Signal-anchor</keyword>
<evidence type="ECO:0000256" key="7">
    <source>
        <dbReference type="ARBA" id="ARBA00022968"/>
    </source>
</evidence>
<dbReference type="Ensembl" id="ENSSMRT00000002167.1">
    <property type="protein sequence ID" value="ENSSMRP00000001805.1"/>
    <property type="gene ID" value="ENSSMRG00000001573.1"/>
</dbReference>
<accession>A0A8D0B235</accession>
<name>A0A8D0B235_SALMN</name>